<organism evidence="3 4">
    <name type="scientific">Comamonas serinivorans</name>
    <dbReference type="NCBI Taxonomy" id="1082851"/>
    <lineage>
        <taxon>Bacteria</taxon>
        <taxon>Pseudomonadati</taxon>
        <taxon>Pseudomonadota</taxon>
        <taxon>Betaproteobacteria</taxon>
        <taxon>Burkholderiales</taxon>
        <taxon>Comamonadaceae</taxon>
        <taxon>Comamonas</taxon>
    </lineage>
</organism>
<dbReference type="PANTHER" id="PTHR11236:SF50">
    <property type="entry name" value="AMINODEOXYCHORISMATE SYNTHASE COMPONENT 1"/>
    <property type="match status" value="1"/>
</dbReference>
<feature type="compositionally biased region" description="Polar residues" evidence="1">
    <location>
        <begin position="428"/>
        <end position="444"/>
    </location>
</feature>
<evidence type="ECO:0000259" key="2">
    <source>
        <dbReference type="Pfam" id="PF00425"/>
    </source>
</evidence>
<dbReference type="GO" id="GO:0046820">
    <property type="term" value="F:4-amino-4-deoxychorismate synthase activity"/>
    <property type="evidence" value="ECO:0007669"/>
    <property type="project" value="TreeGrafter"/>
</dbReference>
<dbReference type="Gene3D" id="3.60.120.10">
    <property type="entry name" value="Anthranilate synthase"/>
    <property type="match status" value="1"/>
</dbReference>
<dbReference type="InterPro" id="IPR043131">
    <property type="entry name" value="BCAT-like_N"/>
</dbReference>
<dbReference type="InterPro" id="IPR036038">
    <property type="entry name" value="Aminotransferase-like"/>
</dbReference>
<gene>
    <name evidence="3" type="ORF">CCO03_09530</name>
</gene>
<sequence>MNRPFVLLDDHLATAEAPCSRLYTGLQQQWVFADAPALQAGWPAVQAAWRAGLHAVLFIDYGWNRQAAGLGGPAGPAQTASARSDLRVLVFDTLTRLSADQVEAQLAAWDTAGQPQAPAPAMLWQPQASCQAAQHAEAVARIQDGIRAGAFYQVNHTLRLRGRLLGTPVALYRRLRRAQPVRHGVLARLPHDAPDAWVLSCSPELFVESPDGRQLTARPMKGTAPRAAEAQADAAQARWLAEDVKNRAENVMIVDLLRNDFGRVAVPGSVRVPALFAVETHASLHAMTSTITAQLRPDVDGPTLLAAVFPCGSITGAPKRAAMAAIDALEGTPRGLYTGAIGWIEPPAAGQACGPLSLSVAIRTLTVARTVPPEGDAHVTRPPDAQGDAERPVDAGAPRTQPSVAQRVGPADQLARQQALRRAHRQASWQIDPQTDGQPNQSSAWPAGRQAPSARRPADAGGEPLQAGVSGLDEAGPDLPWVTLGVGGGIVLDSDPASEWIEALLKARFVTALDPGFTLFETLLWRPVAGFVQPARHLARLMASARALGFRCDEAAWRTLVATQHAQWAGELMPRRVRIDLAHDGHLRLSAAPLPPLPRDQPLALVLAEATLPPDEAAVAGHKTSLRPTYDAAMQAAVAQGAFDALFFNARGELTEGARSTVYVQLDGRWWTPPLACGVLPGTARARLLARCPQVGERVICRDDLVRATGWAVSNALRGVRRAALCEPA</sequence>
<dbReference type="Pfam" id="PF01063">
    <property type="entry name" value="Aminotran_4"/>
    <property type="match status" value="1"/>
</dbReference>
<dbReference type="InterPro" id="IPR019999">
    <property type="entry name" value="Anth_synth_I-like"/>
</dbReference>
<dbReference type="InterPro" id="IPR005801">
    <property type="entry name" value="ADC_synthase"/>
</dbReference>
<accession>A0A1Y0ENJ7</accession>
<dbReference type="EMBL" id="CP021455">
    <property type="protein sequence ID" value="ARU04889.1"/>
    <property type="molecule type" value="Genomic_DNA"/>
</dbReference>
<dbReference type="PRINTS" id="PR00095">
    <property type="entry name" value="ANTSNTHASEI"/>
</dbReference>
<reference evidence="3 4" key="1">
    <citation type="submission" date="2017-05" db="EMBL/GenBank/DDBJ databases">
        <authorList>
            <person name="Song R."/>
            <person name="Chenine A.L."/>
            <person name="Ruprecht R.M."/>
        </authorList>
    </citation>
    <scope>NUCLEOTIDE SEQUENCE [LARGE SCALE GENOMIC DNA]</scope>
    <source>
        <strain evidence="3 4">DSM 26136</strain>
    </source>
</reference>
<name>A0A1Y0ENJ7_9BURK</name>
<feature type="domain" description="Chorismate-utilising enzyme C-terminal" evidence="2">
    <location>
        <begin position="133"/>
        <end position="369"/>
    </location>
</feature>
<dbReference type="RefSeq" id="WP_087280346.1">
    <property type="nucleotide sequence ID" value="NZ_CP021455.1"/>
</dbReference>
<dbReference type="GO" id="GO:0000162">
    <property type="term" value="P:L-tryptophan biosynthetic process"/>
    <property type="evidence" value="ECO:0007669"/>
    <property type="project" value="TreeGrafter"/>
</dbReference>
<dbReference type="OrthoDB" id="9803598at2"/>
<dbReference type="InterPro" id="IPR001544">
    <property type="entry name" value="Aminotrans_IV"/>
</dbReference>
<protein>
    <recommendedName>
        <fullName evidence="2">Chorismate-utilising enzyme C-terminal domain-containing protein</fullName>
    </recommendedName>
</protein>
<dbReference type="Proteomes" id="UP000196138">
    <property type="component" value="Chromosome"/>
</dbReference>
<dbReference type="SUPFAM" id="SSF56322">
    <property type="entry name" value="ADC synthase"/>
    <property type="match status" value="1"/>
</dbReference>
<dbReference type="KEGG" id="cser:CCO03_09530"/>
<dbReference type="AlphaFoldDB" id="A0A1Y0ENJ7"/>
<keyword evidence="4" id="KW-1185">Reference proteome</keyword>
<dbReference type="PANTHER" id="PTHR11236">
    <property type="entry name" value="AMINOBENZOATE/ANTHRANILATE SYNTHASE"/>
    <property type="match status" value="1"/>
</dbReference>
<dbReference type="InterPro" id="IPR043132">
    <property type="entry name" value="BCAT-like_C"/>
</dbReference>
<proteinExistence type="predicted"/>
<evidence type="ECO:0000313" key="4">
    <source>
        <dbReference type="Proteomes" id="UP000196138"/>
    </source>
</evidence>
<dbReference type="InterPro" id="IPR015890">
    <property type="entry name" value="Chorismate_C"/>
</dbReference>
<dbReference type="SUPFAM" id="SSF56752">
    <property type="entry name" value="D-aminoacid aminotransferase-like PLP-dependent enzymes"/>
    <property type="match status" value="1"/>
</dbReference>
<dbReference type="Pfam" id="PF00425">
    <property type="entry name" value="Chorismate_bind"/>
    <property type="match status" value="1"/>
</dbReference>
<feature type="region of interest" description="Disordered" evidence="1">
    <location>
        <begin position="372"/>
        <end position="474"/>
    </location>
</feature>
<evidence type="ECO:0000313" key="3">
    <source>
        <dbReference type="EMBL" id="ARU04889.1"/>
    </source>
</evidence>
<evidence type="ECO:0000256" key="1">
    <source>
        <dbReference type="SAM" id="MobiDB-lite"/>
    </source>
</evidence>
<dbReference type="Gene3D" id="3.30.470.10">
    <property type="match status" value="1"/>
</dbReference>
<dbReference type="Gene3D" id="3.20.10.10">
    <property type="entry name" value="D-amino Acid Aminotransferase, subunit A, domain 2"/>
    <property type="match status" value="1"/>
</dbReference>